<comment type="caution">
    <text evidence="2">The sequence shown here is derived from an EMBL/GenBank/DDBJ whole genome shotgun (WGS) entry which is preliminary data.</text>
</comment>
<proteinExistence type="predicted"/>
<evidence type="ECO:0000313" key="2">
    <source>
        <dbReference type="EMBL" id="KAK7259650.1"/>
    </source>
</evidence>
<accession>A0AAN9ER86</accession>
<feature type="compositionally biased region" description="Low complexity" evidence="1">
    <location>
        <begin position="50"/>
        <end position="59"/>
    </location>
</feature>
<protein>
    <submittedName>
        <fullName evidence="2">Uncharacterized protein</fullName>
    </submittedName>
</protein>
<reference evidence="2 3" key="1">
    <citation type="submission" date="2024-01" db="EMBL/GenBank/DDBJ databases">
        <title>The genomes of 5 underutilized Papilionoideae crops provide insights into root nodulation and disease resistanc.</title>
        <authorList>
            <person name="Yuan L."/>
        </authorList>
    </citation>
    <scope>NUCLEOTIDE SEQUENCE [LARGE SCALE GENOMIC DNA]</scope>
    <source>
        <strain evidence="2">ZHUSHIDOU_FW_LH</strain>
        <tissue evidence="2">Leaf</tissue>
    </source>
</reference>
<organism evidence="2 3">
    <name type="scientific">Crotalaria pallida</name>
    <name type="common">Smooth rattlebox</name>
    <name type="synonym">Crotalaria striata</name>
    <dbReference type="NCBI Taxonomy" id="3830"/>
    <lineage>
        <taxon>Eukaryota</taxon>
        <taxon>Viridiplantae</taxon>
        <taxon>Streptophyta</taxon>
        <taxon>Embryophyta</taxon>
        <taxon>Tracheophyta</taxon>
        <taxon>Spermatophyta</taxon>
        <taxon>Magnoliopsida</taxon>
        <taxon>eudicotyledons</taxon>
        <taxon>Gunneridae</taxon>
        <taxon>Pentapetalae</taxon>
        <taxon>rosids</taxon>
        <taxon>fabids</taxon>
        <taxon>Fabales</taxon>
        <taxon>Fabaceae</taxon>
        <taxon>Papilionoideae</taxon>
        <taxon>50 kb inversion clade</taxon>
        <taxon>genistoids sensu lato</taxon>
        <taxon>core genistoids</taxon>
        <taxon>Crotalarieae</taxon>
        <taxon>Crotalaria</taxon>
    </lineage>
</organism>
<keyword evidence="3" id="KW-1185">Reference proteome</keyword>
<evidence type="ECO:0000313" key="3">
    <source>
        <dbReference type="Proteomes" id="UP001372338"/>
    </source>
</evidence>
<dbReference type="Proteomes" id="UP001372338">
    <property type="component" value="Unassembled WGS sequence"/>
</dbReference>
<gene>
    <name evidence="2" type="ORF">RIF29_25262</name>
</gene>
<feature type="compositionally biased region" description="Acidic residues" evidence="1">
    <location>
        <begin position="60"/>
        <end position="101"/>
    </location>
</feature>
<dbReference type="EMBL" id="JAYWIO010000005">
    <property type="protein sequence ID" value="KAK7259650.1"/>
    <property type="molecule type" value="Genomic_DNA"/>
</dbReference>
<feature type="region of interest" description="Disordered" evidence="1">
    <location>
        <begin position="50"/>
        <end position="101"/>
    </location>
</feature>
<evidence type="ECO:0000256" key="1">
    <source>
        <dbReference type="SAM" id="MobiDB-lite"/>
    </source>
</evidence>
<dbReference type="AlphaFoldDB" id="A0AAN9ER86"/>
<name>A0AAN9ER86_CROPI</name>
<sequence>MRTYDVMRLEASHKSLMSWCCTPGTRCMDYMDDGPREHFEFAQEPMSLAVEEPAPNVVAEPEEENPIEESEEEEQHDLGYDADYDPEDDMELDPAIDADDD</sequence>